<dbReference type="AlphaFoldDB" id="A0A392W0J7"/>
<dbReference type="EMBL" id="LXQA011309667">
    <property type="protein sequence ID" value="MCI92761.1"/>
    <property type="molecule type" value="Genomic_DNA"/>
</dbReference>
<comment type="caution">
    <text evidence="1">The sequence shown here is derived from an EMBL/GenBank/DDBJ whole genome shotgun (WGS) entry which is preliminary data.</text>
</comment>
<accession>A0A392W0J7</accession>
<evidence type="ECO:0000313" key="2">
    <source>
        <dbReference type="Proteomes" id="UP000265520"/>
    </source>
</evidence>
<sequence>MTERLASGGQELVRLLRSGLLAPQSDSSAA</sequence>
<keyword evidence="2" id="KW-1185">Reference proteome</keyword>
<reference evidence="1 2" key="1">
    <citation type="journal article" date="2018" name="Front. Plant Sci.">
        <title>Red Clover (Trifolium pratense) and Zigzag Clover (T. medium) - A Picture of Genomic Similarities and Differences.</title>
        <authorList>
            <person name="Dluhosova J."/>
            <person name="Istvanek J."/>
            <person name="Nedelnik J."/>
            <person name="Repkova J."/>
        </authorList>
    </citation>
    <scope>NUCLEOTIDE SEQUENCE [LARGE SCALE GENOMIC DNA]</scope>
    <source>
        <strain evidence="2">cv. 10/8</strain>
        <tissue evidence="1">Leaf</tissue>
    </source>
</reference>
<evidence type="ECO:0000313" key="1">
    <source>
        <dbReference type="EMBL" id="MCI92761.1"/>
    </source>
</evidence>
<protein>
    <submittedName>
        <fullName evidence="1">Uncharacterized protein</fullName>
    </submittedName>
</protein>
<name>A0A392W0J7_9FABA</name>
<dbReference type="Proteomes" id="UP000265520">
    <property type="component" value="Unassembled WGS sequence"/>
</dbReference>
<feature type="non-terminal residue" evidence="1">
    <location>
        <position position="30"/>
    </location>
</feature>
<proteinExistence type="predicted"/>
<organism evidence="1 2">
    <name type="scientific">Trifolium medium</name>
    <dbReference type="NCBI Taxonomy" id="97028"/>
    <lineage>
        <taxon>Eukaryota</taxon>
        <taxon>Viridiplantae</taxon>
        <taxon>Streptophyta</taxon>
        <taxon>Embryophyta</taxon>
        <taxon>Tracheophyta</taxon>
        <taxon>Spermatophyta</taxon>
        <taxon>Magnoliopsida</taxon>
        <taxon>eudicotyledons</taxon>
        <taxon>Gunneridae</taxon>
        <taxon>Pentapetalae</taxon>
        <taxon>rosids</taxon>
        <taxon>fabids</taxon>
        <taxon>Fabales</taxon>
        <taxon>Fabaceae</taxon>
        <taxon>Papilionoideae</taxon>
        <taxon>50 kb inversion clade</taxon>
        <taxon>NPAAA clade</taxon>
        <taxon>Hologalegina</taxon>
        <taxon>IRL clade</taxon>
        <taxon>Trifolieae</taxon>
        <taxon>Trifolium</taxon>
    </lineage>
</organism>